<feature type="transmembrane region" description="Helical" evidence="2">
    <location>
        <begin position="57"/>
        <end position="79"/>
    </location>
</feature>
<evidence type="ECO:0000256" key="1">
    <source>
        <dbReference type="SAM" id="MobiDB-lite"/>
    </source>
</evidence>
<dbReference type="AlphaFoldDB" id="A0A8J3Q2C0"/>
<comment type="caution">
    <text evidence="3">The sequence shown here is derived from an EMBL/GenBank/DDBJ whole genome shotgun (WGS) entry which is preliminary data.</text>
</comment>
<keyword evidence="4" id="KW-1185">Reference proteome</keyword>
<feature type="transmembrane region" description="Helical" evidence="2">
    <location>
        <begin position="85"/>
        <end position="107"/>
    </location>
</feature>
<gene>
    <name evidence="3" type="ORF">Rhe02_06350</name>
</gene>
<evidence type="ECO:0000313" key="4">
    <source>
        <dbReference type="Proteomes" id="UP000612899"/>
    </source>
</evidence>
<feature type="transmembrane region" description="Helical" evidence="2">
    <location>
        <begin position="30"/>
        <end position="50"/>
    </location>
</feature>
<dbReference type="Proteomes" id="UP000612899">
    <property type="component" value="Unassembled WGS sequence"/>
</dbReference>
<dbReference type="EMBL" id="BONY01000003">
    <property type="protein sequence ID" value="GIH02568.1"/>
    <property type="molecule type" value="Genomic_DNA"/>
</dbReference>
<keyword evidence="2" id="KW-0472">Membrane</keyword>
<proteinExistence type="predicted"/>
<evidence type="ECO:0000313" key="3">
    <source>
        <dbReference type="EMBL" id="GIH02568.1"/>
    </source>
</evidence>
<protein>
    <submittedName>
        <fullName evidence="3">Uncharacterized protein</fullName>
    </submittedName>
</protein>
<feature type="region of interest" description="Disordered" evidence="1">
    <location>
        <begin position="376"/>
        <end position="397"/>
    </location>
</feature>
<reference evidence="3" key="1">
    <citation type="submission" date="2021-01" db="EMBL/GenBank/DDBJ databases">
        <title>Whole genome shotgun sequence of Rhizocola hellebori NBRC 109834.</title>
        <authorList>
            <person name="Komaki H."/>
            <person name="Tamura T."/>
        </authorList>
    </citation>
    <scope>NUCLEOTIDE SEQUENCE</scope>
    <source>
        <strain evidence="3">NBRC 109834</strain>
    </source>
</reference>
<organism evidence="3 4">
    <name type="scientific">Rhizocola hellebori</name>
    <dbReference type="NCBI Taxonomy" id="1392758"/>
    <lineage>
        <taxon>Bacteria</taxon>
        <taxon>Bacillati</taxon>
        <taxon>Actinomycetota</taxon>
        <taxon>Actinomycetes</taxon>
        <taxon>Micromonosporales</taxon>
        <taxon>Micromonosporaceae</taxon>
        <taxon>Rhizocola</taxon>
    </lineage>
</organism>
<sequence>MLSALLVPLLIEIFIGVALTNGPAPSLSRLGYLTVAGLGVLVAITLWQPLIKRQLPVVAGVQATLGVAMTVAGVSSSIFGWPFAASAGTVLAIVGPMIAVTAGYMIVVDLHYVDIKTVPGMAVRKSDHHHWPLNGGQQAYARMFDGTSCHPELLDDCMRVVDTGGVHFVAAFADGHCQFYVDVLHSSALANLVAPLTADERRARLERAGRQLIALDHRIAAGLRRIERGKLAKATIEVEDGELVLYRLRRGHYLLGATLSPAYSEAAQRNLEVLAQKYQRPRGDARHRAPAATRDLVVRPSTVSHLASGIDAAQLIAEQMRDEPAKGSAEIFKQYLPQGVAEPPWMNPNSSRLEPAAAVMVDGAVIGVINLNALFGPRNQRGRSGSPVRENGADPIG</sequence>
<keyword evidence="2" id="KW-1133">Transmembrane helix</keyword>
<keyword evidence="2" id="KW-0812">Transmembrane</keyword>
<evidence type="ECO:0000256" key="2">
    <source>
        <dbReference type="SAM" id="Phobius"/>
    </source>
</evidence>
<accession>A0A8J3Q2C0</accession>
<name>A0A8J3Q2C0_9ACTN</name>